<feature type="transmembrane region" description="Helical" evidence="7">
    <location>
        <begin position="81"/>
        <end position="105"/>
    </location>
</feature>
<feature type="domain" description="Major facilitator superfamily (MFS) profile" evidence="8">
    <location>
        <begin position="80"/>
        <end position="518"/>
    </location>
</feature>
<dbReference type="InterPro" id="IPR036259">
    <property type="entry name" value="MFS_trans_sf"/>
</dbReference>
<dbReference type="SUPFAM" id="SSF103473">
    <property type="entry name" value="MFS general substrate transporter"/>
    <property type="match status" value="1"/>
</dbReference>
<feature type="transmembrane region" description="Helical" evidence="7">
    <location>
        <begin position="341"/>
        <end position="357"/>
    </location>
</feature>
<dbReference type="InterPro" id="IPR005828">
    <property type="entry name" value="MFS_sugar_transport-like"/>
</dbReference>
<evidence type="ECO:0000256" key="7">
    <source>
        <dbReference type="SAM" id="Phobius"/>
    </source>
</evidence>
<evidence type="ECO:0000256" key="1">
    <source>
        <dbReference type="ARBA" id="ARBA00004141"/>
    </source>
</evidence>
<dbReference type="PANTHER" id="PTHR23511:SF34">
    <property type="entry name" value="SYNAPTIC VESICLE GLYCOPROTEIN 2"/>
    <property type="match status" value="1"/>
</dbReference>
<feature type="transmembrane region" description="Helical" evidence="7">
    <location>
        <begin position="409"/>
        <end position="429"/>
    </location>
</feature>
<evidence type="ECO:0000256" key="5">
    <source>
        <dbReference type="ARBA" id="ARBA00023136"/>
    </source>
</evidence>
<dbReference type="PANTHER" id="PTHR23511">
    <property type="entry name" value="SYNAPTIC VESICLE GLYCOPROTEIN 2"/>
    <property type="match status" value="1"/>
</dbReference>
<evidence type="ECO:0000256" key="3">
    <source>
        <dbReference type="ARBA" id="ARBA00022692"/>
    </source>
</evidence>
<feature type="transmembrane region" description="Helical" evidence="7">
    <location>
        <begin position="490"/>
        <end position="514"/>
    </location>
</feature>
<proteinExistence type="predicted"/>
<evidence type="ECO:0000256" key="4">
    <source>
        <dbReference type="ARBA" id="ARBA00022989"/>
    </source>
</evidence>
<feature type="region of interest" description="Disordered" evidence="6">
    <location>
        <begin position="1"/>
        <end position="32"/>
    </location>
</feature>
<accession>A0ABP0M9R3</accession>
<evidence type="ECO:0000313" key="10">
    <source>
        <dbReference type="Proteomes" id="UP001642464"/>
    </source>
</evidence>
<dbReference type="Gene3D" id="1.20.1250.20">
    <property type="entry name" value="MFS general substrate transporter like domains"/>
    <property type="match status" value="1"/>
</dbReference>
<sequence>MLARGRGRQGAEGAENGDDEGEEDGVFDHDHDDNERVCVEEGVGESNLLMDGEGRLGEEWESAEDVVVELVGLLGFGRFQWMLFGVAGLGWAADVALIFGVGLIIPVLTSAFAIEPAARAGLVGSVTFGGMFVGSWVFGTLGDMVGRKPVFVVTSLLTSVFGLLSAMAPSFALFLVLRAAVGVFLGGNLPIDFSLFLEWTPLKDRDRFTILLTGWSIVATVFATGAGYLTLRGEDPPWRLFLALLSLPSALTTFCRPWVPESPRFLICAGQGHTCANALQHAAEMNSVELPSHLLDRLRQHTDVSGGANLVTVSDRSCVPRVGSVASQNAALFQGSQMRRVTVLLIFIWLCSSFAFYSFSTWAPTLMNAHGSEDNTYFILLSTTAFQVAGLWCAVVLNAKIGPARTLAIYLAVDGAAVLLFTAFSGTFAGMFSGYAAFNFGCSGFFGLLYLFTNLCFPTPLRTTGFGLCAAANRCGGVLAPVLAGLLYQAIGVPACVVFAGFFLAASALTHILARNSLLLLSQ</sequence>
<feature type="compositionally biased region" description="Acidic residues" evidence="6">
    <location>
        <begin position="15"/>
        <end position="25"/>
    </location>
</feature>
<name>A0ABP0M9R3_9DINO</name>
<comment type="caution">
    <text evidence="9">The sequence shown here is derived from an EMBL/GenBank/DDBJ whole genome shotgun (WGS) entry which is preliminary data.</text>
</comment>
<evidence type="ECO:0000256" key="2">
    <source>
        <dbReference type="ARBA" id="ARBA00022448"/>
    </source>
</evidence>
<dbReference type="InterPro" id="IPR020846">
    <property type="entry name" value="MFS_dom"/>
</dbReference>
<protein>
    <submittedName>
        <fullName evidence="9">Transporter svop-1</fullName>
    </submittedName>
</protein>
<keyword evidence="4 7" id="KW-1133">Transmembrane helix</keyword>
<feature type="transmembrane region" description="Helical" evidence="7">
    <location>
        <begin position="174"/>
        <end position="197"/>
    </location>
</feature>
<gene>
    <name evidence="9" type="ORF">SCF082_LOCUS26892</name>
</gene>
<evidence type="ECO:0000256" key="6">
    <source>
        <dbReference type="SAM" id="MobiDB-lite"/>
    </source>
</evidence>
<feature type="transmembrane region" description="Helical" evidence="7">
    <location>
        <begin position="117"/>
        <end position="138"/>
    </location>
</feature>
<evidence type="ECO:0000259" key="8">
    <source>
        <dbReference type="PROSITE" id="PS50850"/>
    </source>
</evidence>
<feature type="transmembrane region" description="Helical" evidence="7">
    <location>
        <begin position="237"/>
        <end position="255"/>
    </location>
</feature>
<keyword evidence="5 7" id="KW-0472">Membrane</keyword>
<keyword evidence="2" id="KW-0813">Transport</keyword>
<dbReference type="Proteomes" id="UP001642464">
    <property type="component" value="Unassembled WGS sequence"/>
</dbReference>
<feature type="transmembrane region" description="Helical" evidence="7">
    <location>
        <begin position="435"/>
        <end position="453"/>
    </location>
</feature>
<organism evidence="9 10">
    <name type="scientific">Durusdinium trenchii</name>
    <dbReference type="NCBI Taxonomy" id="1381693"/>
    <lineage>
        <taxon>Eukaryota</taxon>
        <taxon>Sar</taxon>
        <taxon>Alveolata</taxon>
        <taxon>Dinophyceae</taxon>
        <taxon>Suessiales</taxon>
        <taxon>Symbiodiniaceae</taxon>
        <taxon>Durusdinium</taxon>
    </lineage>
</organism>
<feature type="transmembrane region" description="Helical" evidence="7">
    <location>
        <begin position="150"/>
        <end position="168"/>
    </location>
</feature>
<reference evidence="9 10" key="1">
    <citation type="submission" date="2024-02" db="EMBL/GenBank/DDBJ databases">
        <authorList>
            <person name="Chen Y."/>
            <person name="Shah S."/>
            <person name="Dougan E. K."/>
            <person name="Thang M."/>
            <person name="Chan C."/>
        </authorList>
    </citation>
    <scope>NUCLEOTIDE SEQUENCE [LARGE SCALE GENOMIC DNA]</scope>
</reference>
<comment type="subcellular location">
    <subcellularLocation>
        <location evidence="1">Membrane</location>
        <topology evidence="1">Multi-pass membrane protein</topology>
    </subcellularLocation>
</comment>
<dbReference type="PROSITE" id="PS50850">
    <property type="entry name" value="MFS"/>
    <property type="match status" value="1"/>
</dbReference>
<feature type="transmembrane region" description="Helical" evidence="7">
    <location>
        <begin position="377"/>
        <end position="397"/>
    </location>
</feature>
<feature type="transmembrane region" description="Helical" evidence="7">
    <location>
        <begin position="465"/>
        <end position="484"/>
    </location>
</feature>
<keyword evidence="10" id="KW-1185">Reference proteome</keyword>
<dbReference type="Pfam" id="PF00083">
    <property type="entry name" value="Sugar_tr"/>
    <property type="match status" value="1"/>
</dbReference>
<dbReference type="EMBL" id="CAXAMM010020583">
    <property type="protein sequence ID" value="CAK9048235.1"/>
    <property type="molecule type" value="Genomic_DNA"/>
</dbReference>
<feature type="transmembrane region" description="Helical" evidence="7">
    <location>
        <begin position="209"/>
        <end position="231"/>
    </location>
</feature>
<keyword evidence="3 7" id="KW-0812">Transmembrane</keyword>
<evidence type="ECO:0000313" key="9">
    <source>
        <dbReference type="EMBL" id="CAK9048235.1"/>
    </source>
</evidence>
<dbReference type="CDD" id="cd17316">
    <property type="entry name" value="MFS_SV2_like"/>
    <property type="match status" value="1"/>
</dbReference>